<sequence>MTRRYVIHLPVIANDLPGAQRLARVVGRWLLVLPQTDPGETTVSAEDDQNVRHRVFCDLLMPGGRRCLLRADHDGPCARRLRWGAGYGRCQFPRHLPSGVALVGTTGEATVE</sequence>
<comment type="caution">
    <text evidence="1">The sequence shown here is derived from an EMBL/GenBank/DDBJ whole genome shotgun (WGS) entry which is preliminary data.</text>
</comment>
<protein>
    <submittedName>
        <fullName evidence="1">Uncharacterized protein</fullName>
    </submittedName>
</protein>
<organism evidence="1 2">
    <name type="scientific">Micromonospora coerulea</name>
    <dbReference type="NCBI Taxonomy" id="47856"/>
    <lineage>
        <taxon>Bacteria</taxon>
        <taxon>Bacillati</taxon>
        <taxon>Actinomycetota</taxon>
        <taxon>Actinomycetes</taxon>
        <taxon>Micromonosporales</taxon>
        <taxon>Micromonosporaceae</taxon>
        <taxon>Micromonospora</taxon>
    </lineage>
</organism>
<accession>A0ABP8S625</accession>
<gene>
    <name evidence="1" type="ORF">GCM10023176_04950</name>
</gene>
<dbReference type="Proteomes" id="UP001500307">
    <property type="component" value="Unassembled WGS sequence"/>
</dbReference>
<name>A0ABP8S625_9ACTN</name>
<dbReference type="EMBL" id="BAABGU010000002">
    <property type="protein sequence ID" value="GAA4562687.1"/>
    <property type="molecule type" value="Genomic_DNA"/>
</dbReference>
<evidence type="ECO:0000313" key="2">
    <source>
        <dbReference type="Proteomes" id="UP001500307"/>
    </source>
</evidence>
<evidence type="ECO:0000313" key="1">
    <source>
        <dbReference type="EMBL" id="GAA4562687.1"/>
    </source>
</evidence>
<keyword evidence="2" id="KW-1185">Reference proteome</keyword>
<proteinExistence type="predicted"/>
<reference evidence="2" key="1">
    <citation type="journal article" date="2019" name="Int. J. Syst. Evol. Microbiol.">
        <title>The Global Catalogue of Microorganisms (GCM) 10K type strain sequencing project: providing services to taxonomists for standard genome sequencing and annotation.</title>
        <authorList>
            <consortium name="The Broad Institute Genomics Platform"/>
            <consortium name="The Broad Institute Genome Sequencing Center for Infectious Disease"/>
            <person name="Wu L."/>
            <person name="Ma J."/>
        </authorList>
    </citation>
    <scope>NUCLEOTIDE SEQUENCE [LARGE SCALE GENOMIC DNA]</scope>
    <source>
        <strain evidence="2">JCM 3175</strain>
    </source>
</reference>